<feature type="compositionally biased region" description="Polar residues" evidence="2">
    <location>
        <begin position="244"/>
        <end position="254"/>
    </location>
</feature>
<sequence length="569" mass="62178">MLSSATRSAALGISRTSWANFAKLGPSMRESIKSSHLISAGRRSDSRKLMRGWLRLGCCKARTAHFAKGLRVAIVARDALQADKEALQADKEALQTQTWPTPATVAPSADPPTHAATHAVVAQVSWGACREFLAQTEDIQDAYGHVRRDFDDLEAELRSLETEHDGLETVYGTLMEDHSLALRRIKEIASLAEAVPSRVAGVSPSRPANSSSAPMPPAAGVPSNIDAVVDPAGDKLNDDYACSDASTEPSGSDSETPDDEDLRVARARCRSDLRRRSSENGSYAPLVQDGSATAPIEVGDADTLELSDPAGGSIIAPSRGDPAAARSAGDGTFVPFGPLEVFIPGLRQQRTVPAADVEPWEPSQISILSMNTATPRVIIDYQVLAAGWMFPERVGRGGTLDRRQYVPGFITRVNVEALYAAEPWRTFENDCLPAIWESTHPFPITKELKRSDPWFSSFYTSRKNRSSHAREKCRNWQEQGFKKTRRSGCCDLDLWLDRMFARFPQQNEDTTWFPGREAVAAGRPAPTSLLAALADCDRADSWRNHLRTAPGAHTALLISRLLLKFSRTS</sequence>
<name>G4YIU4_PHYSP</name>
<evidence type="ECO:0000256" key="2">
    <source>
        <dbReference type="SAM" id="MobiDB-lite"/>
    </source>
</evidence>
<feature type="region of interest" description="Disordered" evidence="2">
    <location>
        <begin position="196"/>
        <end position="329"/>
    </location>
</feature>
<feature type="compositionally biased region" description="Basic and acidic residues" evidence="2">
    <location>
        <begin position="269"/>
        <end position="278"/>
    </location>
</feature>
<feature type="coiled-coil region" evidence="1">
    <location>
        <begin position="143"/>
        <end position="170"/>
    </location>
</feature>
<gene>
    <name evidence="3" type="ORF">PHYSODRAFT_322182</name>
</gene>
<dbReference type="Proteomes" id="UP000002640">
    <property type="component" value="Unassembled WGS sequence"/>
</dbReference>
<keyword evidence="1" id="KW-0175">Coiled coil</keyword>
<protein>
    <submittedName>
        <fullName evidence="3">Uncharacterized protein</fullName>
    </submittedName>
</protein>
<accession>G4YIU4</accession>
<dbReference type="RefSeq" id="XP_009515789.1">
    <property type="nucleotide sequence ID" value="XM_009517494.1"/>
</dbReference>
<dbReference type="GeneID" id="20644757"/>
<dbReference type="AlphaFoldDB" id="G4YIU4"/>
<feature type="compositionally biased region" description="Low complexity" evidence="2">
    <location>
        <begin position="203"/>
        <end position="213"/>
    </location>
</feature>
<reference evidence="3 4" key="1">
    <citation type="journal article" date="2006" name="Science">
        <title>Phytophthora genome sequences uncover evolutionary origins and mechanisms of pathogenesis.</title>
        <authorList>
            <person name="Tyler B.M."/>
            <person name="Tripathy S."/>
            <person name="Zhang X."/>
            <person name="Dehal P."/>
            <person name="Jiang R.H."/>
            <person name="Aerts A."/>
            <person name="Arredondo F.D."/>
            <person name="Baxter L."/>
            <person name="Bensasson D."/>
            <person name="Beynon J.L."/>
            <person name="Chapman J."/>
            <person name="Damasceno C.M."/>
            <person name="Dorrance A.E."/>
            <person name="Dou D."/>
            <person name="Dickerman A.W."/>
            <person name="Dubchak I.L."/>
            <person name="Garbelotto M."/>
            <person name="Gijzen M."/>
            <person name="Gordon S.G."/>
            <person name="Govers F."/>
            <person name="Grunwald N.J."/>
            <person name="Huang W."/>
            <person name="Ivors K.L."/>
            <person name="Jones R.W."/>
            <person name="Kamoun S."/>
            <person name="Krampis K."/>
            <person name="Lamour K.H."/>
            <person name="Lee M.K."/>
            <person name="McDonald W.H."/>
            <person name="Medina M."/>
            <person name="Meijer H.J."/>
            <person name="Nordberg E.K."/>
            <person name="Maclean D.J."/>
            <person name="Ospina-Giraldo M.D."/>
            <person name="Morris P.F."/>
            <person name="Phuntumart V."/>
            <person name="Putnam N.H."/>
            <person name="Rash S."/>
            <person name="Rose J.K."/>
            <person name="Sakihama Y."/>
            <person name="Salamov A.A."/>
            <person name="Savidor A."/>
            <person name="Scheuring C.F."/>
            <person name="Smith B.M."/>
            <person name="Sobral B.W."/>
            <person name="Terry A."/>
            <person name="Torto-Alalibo T.A."/>
            <person name="Win J."/>
            <person name="Xu Z."/>
            <person name="Zhang H."/>
            <person name="Grigoriev I.V."/>
            <person name="Rokhsar D.S."/>
            <person name="Boore J.L."/>
        </authorList>
    </citation>
    <scope>NUCLEOTIDE SEQUENCE [LARGE SCALE GENOMIC DNA]</scope>
    <source>
        <strain evidence="3 4">P6497</strain>
    </source>
</reference>
<proteinExistence type="predicted"/>
<evidence type="ECO:0000313" key="3">
    <source>
        <dbReference type="EMBL" id="EGZ28514.1"/>
    </source>
</evidence>
<keyword evidence="4" id="KW-1185">Reference proteome</keyword>
<dbReference type="InParanoid" id="G4YIU4"/>
<evidence type="ECO:0000256" key="1">
    <source>
        <dbReference type="SAM" id="Coils"/>
    </source>
</evidence>
<dbReference type="KEGG" id="psoj:PHYSODRAFT_322182"/>
<evidence type="ECO:0000313" key="4">
    <source>
        <dbReference type="Proteomes" id="UP000002640"/>
    </source>
</evidence>
<organism evidence="3 4">
    <name type="scientific">Phytophthora sojae (strain P6497)</name>
    <name type="common">Soybean stem and root rot agent</name>
    <name type="synonym">Phytophthora megasperma f. sp. glycines</name>
    <dbReference type="NCBI Taxonomy" id="1094619"/>
    <lineage>
        <taxon>Eukaryota</taxon>
        <taxon>Sar</taxon>
        <taxon>Stramenopiles</taxon>
        <taxon>Oomycota</taxon>
        <taxon>Peronosporomycetes</taxon>
        <taxon>Peronosporales</taxon>
        <taxon>Peronosporaceae</taxon>
        <taxon>Phytophthora</taxon>
    </lineage>
</organism>
<dbReference type="EMBL" id="JH159151">
    <property type="protein sequence ID" value="EGZ28514.1"/>
    <property type="molecule type" value="Genomic_DNA"/>
</dbReference>